<dbReference type="EMBL" id="VDLX02000010">
    <property type="protein sequence ID" value="KAB8192243.1"/>
    <property type="molecule type" value="Genomic_DNA"/>
</dbReference>
<keyword evidence="3" id="KW-1185">Reference proteome</keyword>
<accession>A0A5P9Z0N6</accession>
<dbReference type="PANTHER" id="PTHR43433:SF5">
    <property type="entry name" value="AB HYDROLASE-1 DOMAIN-CONTAINING PROTEIN"/>
    <property type="match status" value="1"/>
</dbReference>
<dbReference type="OrthoDB" id="9800988at2"/>
<comment type="caution">
    <text evidence="2">The sequence shown here is derived from an EMBL/GenBank/DDBJ whole genome shotgun (WGS) entry which is preliminary data.</text>
</comment>
<dbReference type="AlphaFoldDB" id="A0A5C4W8J0"/>
<dbReference type="PRINTS" id="PR00111">
    <property type="entry name" value="ABHYDROLASE"/>
</dbReference>
<dbReference type="SUPFAM" id="SSF53474">
    <property type="entry name" value="alpha/beta-Hydrolases"/>
    <property type="match status" value="1"/>
</dbReference>
<evidence type="ECO:0000313" key="2">
    <source>
        <dbReference type="EMBL" id="KAB8192243.1"/>
    </source>
</evidence>
<reference evidence="2 3" key="1">
    <citation type="submission" date="2019-10" db="EMBL/GenBank/DDBJ databases">
        <title>Nonomuraea sp. nov., isolated from Phyllanthus amarus.</title>
        <authorList>
            <person name="Klykleung N."/>
            <person name="Tanasupawat S."/>
        </authorList>
    </citation>
    <scope>NUCLEOTIDE SEQUENCE [LARGE SCALE GENOMIC DNA]</scope>
    <source>
        <strain evidence="2 3">PA1-10</strain>
    </source>
</reference>
<dbReference type="InterPro" id="IPR000073">
    <property type="entry name" value="AB_hydrolase_1"/>
</dbReference>
<proteinExistence type="predicted"/>
<feature type="domain" description="AB hydrolase-1" evidence="1">
    <location>
        <begin position="34"/>
        <end position="266"/>
    </location>
</feature>
<accession>A0A5C4W8J0</accession>
<dbReference type="GO" id="GO:0016787">
    <property type="term" value="F:hydrolase activity"/>
    <property type="evidence" value="ECO:0007669"/>
    <property type="project" value="UniProtKB-KW"/>
</dbReference>
<dbReference type="Gene3D" id="3.40.50.1820">
    <property type="entry name" value="alpha/beta hydrolase"/>
    <property type="match status" value="1"/>
</dbReference>
<evidence type="ECO:0000259" key="1">
    <source>
        <dbReference type="Pfam" id="PF00561"/>
    </source>
</evidence>
<dbReference type="Proteomes" id="UP000312512">
    <property type="component" value="Unassembled WGS sequence"/>
</dbReference>
<protein>
    <submittedName>
        <fullName evidence="2">Alpha/beta fold hydrolase</fullName>
    </submittedName>
</protein>
<dbReference type="InterPro" id="IPR029058">
    <property type="entry name" value="AB_hydrolase_fold"/>
</dbReference>
<name>A0A5C4W8J0_9ACTN</name>
<organism evidence="2 3">
    <name type="scientific">Nonomuraea phyllanthi</name>
    <dbReference type="NCBI Taxonomy" id="2219224"/>
    <lineage>
        <taxon>Bacteria</taxon>
        <taxon>Bacillati</taxon>
        <taxon>Actinomycetota</taxon>
        <taxon>Actinomycetes</taxon>
        <taxon>Streptosporangiales</taxon>
        <taxon>Streptosporangiaceae</taxon>
        <taxon>Nonomuraea</taxon>
    </lineage>
</organism>
<dbReference type="InterPro" id="IPR050471">
    <property type="entry name" value="AB_hydrolase"/>
</dbReference>
<evidence type="ECO:0000313" key="3">
    <source>
        <dbReference type="Proteomes" id="UP000312512"/>
    </source>
</evidence>
<keyword evidence="2" id="KW-0378">Hydrolase</keyword>
<dbReference type="Pfam" id="PF00561">
    <property type="entry name" value="Abhydrolase_1"/>
    <property type="match status" value="1"/>
</dbReference>
<dbReference type="RefSeq" id="WP_139633314.1">
    <property type="nucleotide sequence ID" value="NZ_CP045572.1"/>
</dbReference>
<sequence length="281" mass="29354">MVKEFDLGLSDGRKLHVYDTGPVGATDRLVVFWQHGTPNIGTPPEPLFPVSERLGIRWVSYDRPGYGGSTPVPGRDIASAAGHVSAVADALGIGRFAIMGHSGGGPHALACGDLLGERVLAVVSIAGMAPRGADGLDWFAGMCPSGEAALRAAAAGRAARERHEATSEYDPEMFTPADHAALEGEWSWFGSVVGPAVAGGPGGQIDDDLAYVRPWGADPARVSAPVLLVHGDQDRVVPVAHGRRLARHCPSAELRTFPDDGHISILHAAPAALDWVRAHAA</sequence>
<dbReference type="PANTHER" id="PTHR43433">
    <property type="entry name" value="HYDROLASE, ALPHA/BETA FOLD FAMILY PROTEIN"/>
    <property type="match status" value="1"/>
</dbReference>
<gene>
    <name evidence="2" type="ORF">FH608_026495</name>
</gene>